<dbReference type="AlphaFoldDB" id="A0A6N7X346"/>
<gene>
    <name evidence="2" type="primary">yaaA</name>
    <name evidence="2" type="ORF">FYJ71_05980</name>
</gene>
<sequence length="273" mass="31756">MITIISPAKGFNSFDYHDYNIIKKEDVSLPHFLENAKEIVGNLKSLDIDDICKLMKTNMEIGSLNYERYKDFKFDKNGIPAILAYEGMQYTAIKASDLNRNELFYANDHIRILSGLYGILSPLDSIYPYRLEMATRLAINKTKNLYEYWNNHIFEKIKNDLKSHDDKIILNLASDEYSRVIKKYLDNEATFVTCSFKAIKNNKLTTHSTISKPARGKMVNYIIKNRADDIETIKKFNYDGFSFHSEIVSKNEKIIELIFVKDVTIKPFSLIQR</sequence>
<proteinExistence type="inferred from homology"/>
<comment type="caution">
    <text evidence="2">The sequence shown here is derived from an EMBL/GenBank/DDBJ whole genome shotgun (WGS) entry which is preliminary data.</text>
</comment>
<reference evidence="2 3" key="1">
    <citation type="submission" date="2019-08" db="EMBL/GenBank/DDBJ databases">
        <title>In-depth cultivation of the pig gut microbiome towards novel bacterial diversity and tailored functional studies.</title>
        <authorList>
            <person name="Wylensek D."/>
            <person name="Hitch T.C.A."/>
            <person name="Clavel T."/>
        </authorList>
    </citation>
    <scope>NUCLEOTIDE SEQUENCE [LARGE SCALE GENOMIC DNA]</scope>
    <source>
        <strain evidence="2 3">WCA-SAB-591-4A-A</strain>
    </source>
</reference>
<dbReference type="GO" id="GO:0033194">
    <property type="term" value="P:response to hydroperoxide"/>
    <property type="evidence" value="ECO:0007669"/>
    <property type="project" value="TreeGrafter"/>
</dbReference>
<name>A0A6N7X346_9FIRM</name>
<dbReference type="InterPro" id="IPR005583">
    <property type="entry name" value="YaaA"/>
</dbReference>
<accession>A0A6N7X346</accession>
<dbReference type="GO" id="GO:0005829">
    <property type="term" value="C:cytosol"/>
    <property type="evidence" value="ECO:0007669"/>
    <property type="project" value="TreeGrafter"/>
</dbReference>
<keyword evidence="3" id="KW-1185">Reference proteome</keyword>
<protein>
    <recommendedName>
        <fullName evidence="1">UPF0246 protein FYJ71_05980</fullName>
    </recommendedName>
</protein>
<dbReference type="PANTHER" id="PTHR30283:SF4">
    <property type="entry name" value="PEROXIDE STRESS RESISTANCE PROTEIN YAAA"/>
    <property type="match status" value="1"/>
</dbReference>
<dbReference type="EMBL" id="VUNE01000003">
    <property type="protein sequence ID" value="MST62511.1"/>
    <property type="molecule type" value="Genomic_DNA"/>
</dbReference>
<dbReference type="NCBIfam" id="NF002543">
    <property type="entry name" value="PRK02101.1-4"/>
    <property type="match status" value="1"/>
</dbReference>
<dbReference type="Proteomes" id="UP000440713">
    <property type="component" value="Unassembled WGS sequence"/>
</dbReference>
<evidence type="ECO:0000256" key="1">
    <source>
        <dbReference type="HAMAP-Rule" id="MF_00652"/>
    </source>
</evidence>
<comment type="similarity">
    <text evidence="1">Belongs to the UPF0246 family.</text>
</comment>
<organism evidence="2 3">
    <name type="scientific">Peptostreptococcus porci</name>
    <dbReference type="NCBI Taxonomy" id="2652282"/>
    <lineage>
        <taxon>Bacteria</taxon>
        <taxon>Bacillati</taxon>
        <taxon>Bacillota</taxon>
        <taxon>Clostridia</taxon>
        <taxon>Peptostreptococcales</taxon>
        <taxon>Peptostreptococcaceae</taxon>
        <taxon>Peptostreptococcus</taxon>
    </lineage>
</organism>
<evidence type="ECO:0000313" key="3">
    <source>
        <dbReference type="Proteomes" id="UP000440713"/>
    </source>
</evidence>
<dbReference type="PANTHER" id="PTHR30283">
    <property type="entry name" value="PEROXIDE STRESS RESPONSE PROTEIN YAAA"/>
    <property type="match status" value="1"/>
</dbReference>
<dbReference type="HAMAP" id="MF_00652">
    <property type="entry name" value="UPF0246"/>
    <property type="match status" value="1"/>
</dbReference>
<dbReference type="Pfam" id="PF03883">
    <property type="entry name" value="H2O2_YaaD"/>
    <property type="match status" value="1"/>
</dbReference>
<dbReference type="RefSeq" id="WP_154537904.1">
    <property type="nucleotide sequence ID" value="NZ_JAXFFP010000009.1"/>
</dbReference>
<evidence type="ECO:0000313" key="2">
    <source>
        <dbReference type="EMBL" id="MST62511.1"/>
    </source>
</evidence>